<keyword evidence="2" id="KW-1133">Transmembrane helix</keyword>
<evidence type="ECO:0000256" key="1">
    <source>
        <dbReference type="SAM" id="MobiDB-lite"/>
    </source>
</evidence>
<dbReference type="KEGG" id="tps:THAPSDRAFT_24689"/>
<dbReference type="InterPro" id="IPR027417">
    <property type="entry name" value="P-loop_NTPase"/>
</dbReference>
<dbReference type="HOGENOM" id="CLU_402567_0_0_1"/>
<dbReference type="eggNOG" id="ENOG502RWXX">
    <property type="taxonomic scope" value="Eukaryota"/>
</dbReference>
<feature type="compositionally biased region" description="Basic residues" evidence="1">
    <location>
        <begin position="42"/>
        <end position="51"/>
    </location>
</feature>
<accession>B8CBL7</accession>
<organism evidence="3 4">
    <name type="scientific">Thalassiosira pseudonana</name>
    <name type="common">Marine diatom</name>
    <name type="synonym">Cyclotella nana</name>
    <dbReference type="NCBI Taxonomy" id="35128"/>
    <lineage>
        <taxon>Eukaryota</taxon>
        <taxon>Sar</taxon>
        <taxon>Stramenopiles</taxon>
        <taxon>Ochrophyta</taxon>
        <taxon>Bacillariophyta</taxon>
        <taxon>Coscinodiscophyceae</taxon>
        <taxon>Thalassiosirophycidae</taxon>
        <taxon>Thalassiosirales</taxon>
        <taxon>Thalassiosiraceae</taxon>
        <taxon>Thalassiosira</taxon>
    </lineage>
</organism>
<protein>
    <recommendedName>
        <fullName evidence="5">Sulfotransferase domain-containing protein</fullName>
    </recommendedName>
</protein>
<keyword evidence="4" id="KW-1185">Reference proteome</keyword>
<evidence type="ECO:0000313" key="4">
    <source>
        <dbReference type="Proteomes" id="UP000001449"/>
    </source>
</evidence>
<dbReference type="Gene3D" id="3.40.50.300">
    <property type="entry name" value="P-loop containing nucleotide triphosphate hydrolases"/>
    <property type="match status" value="1"/>
</dbReference>
<feature type="region of interest" description="Disordered" evidence="1">
    <location>
        <begin position="1"/>
        <end position="61"/>
    </location>
</feature>
<dbReference type="RefSeq" id="XP_002293416.1">
    <property type="nucleotide sequence ID" value="XM_002293380.1"/>
</dbReference>
<dbReference type="GeneID" id="7446964"/>
<feature type="region of interest" description="Disordered" evidence="1">
    <location>
        <begin position="652"/>
        <end position="684"/>
    </location>
</feature>
<dbReference type="PaxDb" id="35128-Thaps24689"/>
<reference evidence="3 4" key="2">
    <citation type="journal article" date="2008" name="Nature">
        <title>The Phaeodactylum genome reveals the evolutionary history of diatom genomes.</title>
        <authorList>
            <person name="Bowler C."/>
            <person name="Allen A.E."/>
            <person name="Badger J.H."/>
            <person name="Grimwood J."/>
            <person name="Jabbari K."/>
            <person name="Kuo A."/>
            <person name="Maheswari U."/>
            <person name="Martens C."/>
            <person name="Maumus F."/>
            <person name="Otillar R.P."/>
            <person name="Rayko E."/>
            <person name="Salamov A."/>
            <person name="Vandepoele K."/>
            <person name="Beszteri B."/>
            <person name="Gruber A."/>
            <person name="Heijde M."/>
            <person name="Katinka M."/>
            <person name="Mock T."/>
            <person name="Valentin K."/>
            <person name="Verret F."/>
            <person name="Berges J.A."/>
            <person name="Brownlee C."/>
            <person name="Cadoret J.P."/>
            <person name="Chiovitti A."/>
            <person name="Choi C.J."/>
            <person name="Coesel S."/>
            <person name="De Martino A."/>
            <person name="Detter J.C."/>
            <person name="Durkin C."/>
            <person name="Falciatore A."/>
            <person name="Fournet J."/>
            <person name="Haruta M."/>
            <person name="Huysman M.J."/>
            <person name="Jenkins B.D."/>
            <person name="Jiroutova K."/>
            <person name="Jorgensen R.E."/>
            <person name="Joubert Y."/>
            <person name="Kaplan A."/>
            <person name="Kroger N."/>
            <person name="Kroth P.G."/>
            <person name="La Roche J."/>
            <person name="Lindquist E."/>
            <person name="Lommer M."/>
            <person name="Martin-Jezequel V."/>
            <person name="Lopez P.J."/>
            <person name="Lucas S."/>
            <person name="Mangogna M."/>
            <person name="McGinnis K."/>
            <person name="Medlin L.K."/>
            <person name="Montsant A."/>
            <person name="Oudot-Le Secq M.P."/>
            <person name="Napoli C."/>
            <person name="Obornik M."/>
            <person name="Parker M.S."/>
            <person name="Petit J.L."/>
            <person name="Porcel B.M."/>
            <person name="Poulsen N."/>
            <person name="Robison M."/>
            <person name="Rychlewski L."/>
            <person name="Rynearson T.A."/>
            <person name="Schmutz J."/>
            <person name="Shapiro H."/>
            <person name="Siaut M."/>
            <person name="Stanley M."/>
            <person name="Sussman M.R."/>
            <person name="Taylor A.R."/>
            <person name="Vardi A."/>
            <person name="von Dassow P."/>
            <person name="Vyverman W."/>
            <person name="Willis A."/>
            <person name="Wyrwicz L.S."/>
            <person name="Rokhsar D.S."/>
            <person name="Weissenbach J."/>
            <person name="Armbrust E.V."/>
            <person name="Green B.R."/>
            <person name="Van de Peer Y."/>
            <person name="Grigoriev I.V."/>
        </authorList>
    </citation>
    <scope>NUCLEOTIDE SEQUENCE [LARGE SCALE GENOMIC DNA]</scope>
    <source>
        <strain evidence="3 4">CCMP1335</strain>
    </source>
</reference>
<keyword evidence="2" id="KW-0812">Transmembrane</keyword>
<feature type="transmembrane region" description="Helical" evidence="2">
    <location>
        <begin position="72"/>
        <end position="91"/>
    </location>
</feature>
<dbReference type="EMBL" id="CM000648">
    <property type="protein sequence ID" value="EED89152.1"/>
    <property type="molecule type" value="Genomic_DNA"/>
</dbReference>
<proteinExistence type="predicted"/>
<evidence type="ECO:0000313" key="3">
    <source>
        <dbReference type="EMBL" id="EED89152.1"/>
    </source>
</evidence>
<dbReference type="Proteomes" id="UP000001449">
    <property type="component" value="Chromosome 13"/>
</dbReference>
<evidence type="ECO:0008006" key="5">
    <source>
        <dbReference type="Google" id="ProtNLM"/>
    </source>
</evidence>
<reference evidence="3 4" key="1">
    <citation type="journal article" date="2004" name="Science">
        <title>The genome of the diatom Thalassiosira pseudonana: ecology, evolution, and metabolism.</title>
        <authorList>
            <person name="Armbrust E.V."/>
            <person name="Berges J.A."/>
            <person name="Bowler C."/>
            <person name="Green B.R."/>
            <person name="Martinez D."/>
            <person name="Putnam N.H."/>
            <person name="Zhou S."/>
            <person name="Allen A.E."/>
            <person name="Apt K.E."/>
            <person name="Bechner M."/>
            <person name="Brzezinski M.A."/>
            <person name="Chaal B.K."/>
            <person name="Chiovitti A."/>
            <person name="Davis A.K."/>
            <person name="Demarest M.S."/>
            <person name="Detter J.C."/>
            <person name="Glavina T."/>
            <person name="Goodstein D."/>
            <person name="Hadi M.Z."/>
            <person name="Hellsten U."/>
            <person name="Hildebrand M."/>
            <person name="Jenkins B.D."/>
            <person name="Jurka J."/>
            <person name="Kapitonov V.V."/>
            <person name="Kroger N."/>
            <person name="Lau W.W."/>
            <person name="Lane T.W."/>
            <person name="Larimer F.W."/>
            <person name="Lippmeier J.C."/>
            <person name="Lucas S."/>
            <person name="Medina M."/>
            <person name="Montsant A."/>
            <person name="Obornik M."/>
            <person name="Parker M.S."/>
            <person name="Palenik B."/>
            <person name="Pazour G.J."/>
            <person name="Richardson P.M."/>
            <person name="Rynearson T.A."/>
            <person name="Saito M.A."/>
            <person name="Schwartz D.C."/>
            <person name="Thamatrakoln K."/>
            <person name="Valentin K."/>
            <person name="Vardi A."/>
            <person name="Wilkerson F.P."/>
            <person name="Rokhsar D.S."/>
        </authorList>
    </citation>
    <scope>NUCLEOTIDE SEQUENCE [LARGE SCALE GENOMIC DNA]</scope>
    <source>
        <strain evidence="3 4">CCMP1335</strain>
    </source>
</reference>
<keyword evidence="2" id="KW-0472">Membrane</keyword>
<dbReference type="OMA" id="MIGPAGM"/>
<evidence type="ECO:0000256" key="2">
    <source>
        <dbReference type="SAM" id="Phobius"/>
    </source>
</evidence>
<sequence>MPNYRLDQPPNIRKKAPPSSDPISDFLSRDDSSIQSNGSHTPPRRRRRRRSSPVPSSNRNNSVVFNGTFQKLLLLLVIVVIFDIIHIWSFFDDEGGGAGPEAGMHNLHERNRMESLADHLLAKLQLDKMSASVGDLSNGGIYRDGAKFKDMATDEKVRELELEVQLWKGRYDMAMKKLDKQHHHEVPQLSEKDQLLHLMYEGIDVEAVKEVIAQEEDDGNEAYDANATDIFEEGETFGVDAHILKILRAASVEIDEELASQLPTWEDVVSMYGPSPIIHGLETCIPYRQMVKPEDRMIGPAGMFNTGTNLLFELMKVNCDIKEARRRPRREPRQNGMRWQVPWGKHNPPSTHRFKNVAKAWGKGIKQDDFMPVVLIKDPYSWMGSQCRHKYTTFWGHDEQHCPNLIRWRVTDHDEPAEVLVKFALEMKRYESLLDMWNQWYMEWEEQTFPALHTRFEDLLFHGEEVVKTACECVGGVFTDNFEYVEDSAKPNSFGIHKGSNGLVKAMLQYGDPSKRLTGFTERDMKYASKAMNVELMEHYGYVPPPSEVEAEVEHTVCRTEMEGGLRLKRFWSDIVYDDEVSAIAGRCHNTLIDFDFARALSPQDMKTDKRLLRVNFASIRSEATWMIDGDSEEDIDAGLASRNKVLCLSQSNTSKQVRGRSRTRAKTKEPLNDISHSISGVQS</sequence>
<dbReference type="AlphaFoldDB" id="B8CBL7"/>
<dbReference type="SUPFAM" id="SSF52540">
    <property type="entry name" value="P-loop containing nucleoside triphosphate hydrolases"/>
    <property type="match status" value="1"/>
</dbReference>
<dbReference type="InParanoid" id="B8CBL7"/>
<feature type="compositionally biased region" description="Low complexity" evidence="1">
    <location>
        <begin position="52"/>
        <end position="61"/>
    </location>
</feature>
<feature type="compositionally biased region" description="Polar residues" evidence="1">
    <location>
        <begin position="675"/>
        <end position="684"/>
    </location>
</feature>
<gene>
    <name evidence="3" type="ORF">THAPSDRAFT_24689</name>
</gene>
<name>B8CBL7_THAPS</name>